<evidence type="ECO:0000256" key="1">
    <source>
        <dbReference type="SAM" id="MobiDB-lite"/>
    </source>
</evidence>
<name>A0A7J8DCJ3_MOLMO</name>
<sequence>MLEPRIEIVVVGTGDRTERLQSQVLRAMRQRGIAVEVQDTMLFMSEHERNDHSPVVNEVGQSEWKPAGEIPWRVHPSLIPSFWRKGRSHISSNSPSPFPRPQTKKEKSQPATLYDTWLSGNPEPPWAEESAEAGL</sequence>
<gene>
    <name evidence="2" type="ORF">HJG59_012919</name>
</gene>
<organism evidence="2 3">
    <name type="scientific">Molossus molossus</name>
    <name type="common">Pallas' mastiff bat</name>
    <name type="synonym">Vespertilio molossus</name>
    <dbReference type="NCBI Taxonomy" id="27622"/>
    <lineage>
        <taxon>Eukaryota</taxon>
        <taxon>Metazoa</taxon>
        <taxon>Chordata</taxon>
        <taxon>Craniata</taxon>
        <taxon>Vertebrata</taxon>
        <taxon>Euteleostomi</taxon>
        <taxon>Mammalia</taxon>
        <taxon>Eutheria</taxon>
        <taxon>Laurasiatheria</taxon>
        <taxon>Chiroptera</taxon>
        <taxon>Yangochiroptera</taxon>
        <taxon>Molossidae</taxon>
        <taxon>Molossus</taxon>
    </lineage>
</organism>
<dbReference type="Pfam" id="PF04430">
    <property type="entry name" value="DUF498"/>
    <property type="match status" value="1"/>
</dbReference>
<dbReference type="InterPro" id="IPR036748">
    <property type="entry name" value="MTH938-like_sf"/>
</dbReference>
<dbReference type="InterPro" id="IPR007523">
    <property type="entry name" value="NDUFAF3/AAMDC"/>
</dbReference>
<dbReference type="Gene3D" id="3.40.1230.10">
    <property type="entry name" value="MTH938-like"/>
    <property type="match status" value="1"/>
</dbReference>
<comment type="caution">
    <text evidence="2">The sequence shown here is derived from an EMBL/GenBank/DDBJ whole genome shotgun (WGS) entry which is preliminary data.</text>
</comment>
<protein>
    <submittedName>
        <fullName evidence="2">NADH:ubiquinone oxidoreductase complex assembly factor 3</fullName>
    </submittedName>
</protein>
<reference evidence="2 3" key="1">
    <citation type="journal article" date="2020" name="Nature">
        <title>Six reference-quality genomes reveal evolution of bat adaptations.</title>
        <authorList>
            <person name="Jebb D."/>
            <person name="Huang Z."/>
            <person name="Pippel M."/>
            <person name="Hughes G.M."/>
            <person name="Lavrichenko K."/>
            <person name="Devanna P."/>
            <person name="Winkler S."/>
            <person name="Jermiin L.S."/>
            <person name="Skirmuntt E.C."/>
            <person name="Katzourakis A."/>
            <person name="Burkitt-Gray L."/>
            <person name="Ray D.A."/>
            <person name="Sullivan K.A.M."/>
            <person name="Roscito J.G."/>
            <person name="Kirilenko B.M."/>
            <person name="Davalos L.M."/>
            <person name="Corthals A.P."/>
            <person name="Power M.L."/>
            <person name="Jones G."/>
            <person name="Ransome R.D."/>
            <person name="Dechmann D.K.N."/>
            <person name="Locatelli A.G."/>
            <person name="Puechmaille S.J."/>
            <person name="Fedrigo O."/>
            <person name="Jarvis E.D."/>
            <person name="Hiller M."/>
            <person name="Vernes S.C."/>
            <person name="Myers E.W."/>
            <person name="Teeling E.C."/>
        </authorList>
    </citation>
    <scope>NUCLEOTIDE SEQUENCE [LARGE SCALE GENOMIC DNA]</scope>
    <source>
        <strain evidence="2">MMolMol1</strain>
        <tissue evidence="2">Muscle</tissue>
    </source>
</reference>
<keyword evidence="3" id="KW-1185">Reference proteome</keyword>
<evidence type="ECO:0000313" key="3">
    <source>
        <dbReference type="Proteomes" id="UP000550707"/>
    </source>
</evidence>
<accession>A0A7J8DCJ3</accession>
<dbReference type="SUPFAM" id="SSF64076">
    <property type="entry name" value="MTH938-like"/>
    <property type="match status" value="1"/>
</dbReference>
<proteinExistence type="predicted"/>
<dbReference type="Proteomes" id="UP000550707">
    <property type="component" value="Unassembled WGS sequence"/>
</dbReference>
<dbReference type="EMBL" id="JACASF010000018">
    <property type="protein sequence ID" value="KAF6420843.1"/>
    <property type="molecule type" value="Genomic_DNA"/>
</dbReference>
<dbReference type="AlphaFoldDB" id="A0A7J8DCJ3"/>
<evidence type="ECO:0000313" key="2">
    <source>
        <dbReference type="EMBL" id="KAF6420843.1"/>
    </source>
</evidence>
<keyword evidence="2" id="KW-0830">Ubiquinone</keyword>
<feature type="region of interest" description="Disordered" evidence="1">
    <location>
        <begin position="85"/>
        <end position="135"/>
    </location>
</feature>